<name>A0A915DHS3_9BILA</name>
<sequence length="78" mass="8922">MKKSIGLVFSSKDLMCLHDYFFAGINGSVSHRKLHVFHVSTTLRELFYQLVIFSFGNMGSCRLHPSDCLVNSIRAREQ</sequence>
<keyword evidence="2" id="KW-1185">Reference proteome</keyword>
<accession>A0A915DHS3</accession>
<dbReference type="InterPro" id="IPR032189">
    <property type="entry name" value="Mlh1_C"/>
</dbReference>
<reference evidence="3" key="1">
    <citation type="submission" date="2022-11" db="UniProtKB">
        <authorList>
            <consortium name="WormBaseParasite"/>
        </authorList>
    </citation>
    <scope>IDENTIFICATION</scope>
</reference>
<evidence type="ECO:0000313" key="2">
    <source>
        <dbReference type="Proteomes" id="UP000887574"/>
    </source>
</evidence>
<evidence type="ECO:0000313" key="3">
    <source>
        <dbReference type="WBParaSite" id="jg1963"/>
    </source>
</evidence>
<dbReference type="Pfam" id="PF16413">
    <property type="entry name" value="Mlh1_C"/>
    <property type="match status" value="1"/>
</dbReference>
<organism evidence="2 3">
    <name type="scientific">Ditylenchus dipsaci</name>
    <dbReference type="NCBI Taxonomy" id="166011"/>
    <lineage>
        <taxon>Eukaryota</taxon>
        <taxon>Metazoa</taxon>
        <taxon>Ecdysozoa</taxon>
        <taxon>Nematoda</taxon>
        <taxon>Chromadorea</taxon>
        <taxon>Rhabditida</taxon>
        <taxon>Tylenchina</taxon>
        <taxon>Tylenchomorpha</taxon>
        <taxon>Sphaerularioidea</taxon>
        <taxon>Anguinidae</taxon>
        <taxon>Anguininae</taxon>
        <taxon>Ditylenchus</taxon>
    </lineage>
</organism>
<evidence type="ECO:0000259" key="1">
    <source>
        <dbReference type="Pfam" id="PF16413"/>
    </source>
</evidence>
<dbReference type="WBParaSite" id="jg1963">
    <property type="protein sequence ID" value="jg1963"/>
    <property type="gene ID" value="jg1963"/>
</dbReference>
<dbReference type="Proteomes" id="UP000887574">
    <property type="component" value="Unplaced"/>
</dbReference>
<dbReference type="AlphaFoldDB" id="A0A915DHS3"/>
<feature type="domain" description="DNA mismatch repair protein Mlh1 C-terminal" evidence="1">
    <location>
        <begin position="31"/>
        <end position="66"/>
    </location>
</feature>
<protein>
    <submittedName>
        <fullName evidence="3">Ovule protein</fullName>
    </submittedName>
</protein>
<proteinExistence type="predicted"/>